<dbReference type="Proteomes" id="UP000283374">
    <property type="component" value="Unassembled WGS sequence"/>
</dbReference>
<evidence type="ECO:0000313" key="2">
    <source>
        <dbReference type="Proteomes" id="UP000283374"/>
    </source>
</evidence>
<evidence type="ECO:0000313" key="1">
    <source>
        <dbReference type="EMBL" id="RHA43947.1"/>
    </source>
</evidence>
<proteinExistence type="predicted"/>
<gene>
    <name evidence="1" type="ORF">D1825_03765</name>
</gene>
<dbReference type="EMBL" id="QWKP01000129">
    <property type="protein sequence ID" value="RHA43947.1"/>
    <property type="molecule type" value="Genomic_DNA"/>
</dbReference>
<organism evidence="1 2">
    <name type="scientific">Cellulomonas rhizosphaerae</name>
    <dbReference type="NCBI Taxonomy" id="2293719"/>
    <lineage>
        <taxon>Bacteria</taxon>
        <taxon>Bacillati</taxon>
        <taxon>Actinomycetota</taxon>
        <taxon>Actinomycetes</taxon>
        <taxon>Micrococcales</taxon>
        <taxon>Cellulomonadaceae</taxon>
        <taxon>Cellulomonas</taxon>
    </lineage>
</organism>
<reference evidence="1 2" key="1">
    <citation type="submission" date="2018-08" db="EMBL/GenBank/DDBJ databases">
        <title>Cellulomonas rhizosphaerae sp. nov., a novel actinomycete isolated from soil.</title>
        <authorList>
            <person name="Tian Y."/>
        </authorList>
    </citation>
    <scope>NUCLEOTIDE SEQUENCE [LARGE SCALE GENOMIC DNA]</scope>
    <source>
        <strain evidence="1 2">NEAU-TCZ24</strain>
    </source>
</reference>
<dbReference type="RefSeq" id="WP_118766133.1">
    <property type="nucleotide sequence ID" value="NZ_QWKP01000129.1"/>
</dbReference>
<protein>
    <submittedName>
        <fullName evidence="1">Uncharacterized protein</fullName>
    </submittedName>
</protein>
<comment type="caution">
    <text evidence="1">The sequence shown here is derived from an EMBL/GenBank/DDBJ whole genome shotgun (WGS) entry which is preliminary data.</text>
</comment>
<accession>A0A413RPQ8</accession>
<keyword evidence="2" id="KW-1185">Reference proteome</keyword>
<name>A0A413RPQ8_9CELL</name>
<sequence length="277" mass="30361">MARLDAVRHRIELTDHEFEALRLVNNGEEADASTRQALEDAGMVGPEGQISPLVLDLVQTVSEPMIECAIETAGPQGPLHAVLAVREETVWYTDPWPQDGPDSPVLYSRDELPQLLWILARLVGLRRHEVPRAAVPFTVPLRSIDAVVQTMSLSEGEWEPARTVATAQLDRFFGEVAESDRLMLMATLSHLESTARVTMVWGPDVSTDARGVALWNCGEGGYWVRSTPAEPLTAQDITPDTLATFRPLSAGEVWRALADLLPSSAELRALVERVGAP</sequence>
<dbReference type="OrthoDB" id="3510499at2"/>
<dbReference type="AlphaFoldDB" id="A0A413RPQ8"/>